<dbReference type="InterPro" id="IPR036249">
    <property type="entry name" value="Thioredoxin-like_sf"/>
</dbReference>
<reference evidence="4" key="1">
    <citation type="submission" date="2018-07" db="EMBL/GenBank/DDBJ databases">
        <authorList>
            <person name="Safronova V.I."/>
            <person name="Chirak E.R."/>
            <person name="Sazanova A.L."/>
        </authorList>
    </citation>
    <scope>NUCLEOTIDE SEQUENCE [LARGE SCALE GENOMIC DNA]</scope>
    <source>
        <strain evidence="4">RCAM04685</strain>
    </source>
</reference>
<dbReference type="CDD" id="cd00299">
    <property type="entry name" value="GST_C_family"/>
    <property type="match status" value="1"/>
</dbReference>
<dbReference type="Proteomes" id="UP000255207">
    <property type="component" value="Unassembled WGS sequence"/>
</dbReference>
<dbReference type="Pfam" id="PF13410">
    <property type="entry name" value="GST_C_2"/>
    <property type="match status" value="1"/>
</dbReference>
<accession>A0A370L8M2</accession>
<dbReference type="Pfam" id="PF13417">
    <property type="entry name" value="GST_N_3"/>
    <property type="match status" value="1"/>
</dbReference>
<dbReference type="InterPro" id="IPR004045">
    <property type="entry name" value="Glutathione_S-Trfase_N"/>
</dbReference>
<dbReference type="PROSITE" id="PS50405">
    <property type="entry name" value="GST_CTER"/>
    <property type="match status" value="1"/>
</dbReference>
<gene>
    <name evidence="3" type="ORF">DWE98_07805</name>
</gene>
<organism evidence="3 4">
    <name type="scientific">Bosea caraganae</name>
    <dbReference type="NCBI Taxonomy" id="2763117"/>
    <lineage>
        <taxon>Bacteria</taxon>
        <taxon>Pseudomonadati</taxon>
        <taxon>Pseudomonadota</taxon>
        <taxon>Alphaproteobacteria</taxon>
        <taxon>Hyphomicrobiales</taxon>
        <taxon>Boseaceae</taxon>
        <taxon>Bosea</taxon>
    </lineage>
</organism>
<evidence type="ECO:0000313" key="4">
    <source>
        <dbReference type="Proteomes" id="UP000255207"/>
    </source>
</evidence>
<dbReference type="PANTHER" id="PTHR44051">
    <property type="entry name" value="GLUTATHIONE S-TRANSFERASE-RELATED"/>
    <property type="match status" value="1"/>
</dbReference>
<feature type="domain" description="GST N-terminal" evidence="1">
    <location>
        <begin position="1"/>
        <end position="81"/>
    </location>
</feature>
<proteinExistence type="predicted"/>
<evidence type="ECO:0000259" key="1">
    <source>
        <dbReference type="PROSITE" id="PS50404"/>
    </source>
</evidence>
<comment type="caution">
    <text evidence="3">The sequence shown here is derived from an EMBL/GenBank/DDBJ whole genome shotgun (WGS) entry which is preliminary data.</text>
</comment>
<dbReference type="CDD" id="cd00570">
    <property type="entry name" value="GST_N_family"/>
    <property type="match status" value="1"/>
</dbReference>
<dbReference type="AlphaFoldDB" id="A0A370L8M2"/>
<dbReference type="InterPro" id="IPR036282">
    <property type="entry name" value="Glutathione-S-Trfase_C_sf"/>
</dbReference>
<name>A0A370L8M2_9HYPH</name>
<dbReference type="RefSeq" id="WP_114828632.1">
    <property type="nucleotide sequence ID" value="NZ_QQTO01000001.1"/>
</dbReference>
<dbReference type="SFLD" id="SFLDG00358">
    <property type="entry name" value="Main_(cytGST)"/>
    <property type="match status" value="1"/>
</dbReference>
<evidence type="ECO:0000313" key="3">
    <source>
        <dbReference type="EMBL" id="RDJ26748.1"/>
    </source>
</evidence>
<dbReference type="EMBL" id="QQTP01000003">
    <property type="protein sequence ID" value="RDJ26748.1"/>
    <property type="molecule type" value="Genomic_DNA"/>
</dbReference>
<dbReference type="GO" id="GO:0016740">
    <property type="term" value="F:transferase activity"/>
    <property type="evidence" value="ECO:0007669"/>
    <property type="project" value="UniProtKB-KW"/>
</dbReference>
<dbReference type="PANTHER" id="PTHR44051:SF8">
    <property type="entry name" value="GLUTATHIONE S-TRANSFERASE GSTA"/>
    <property type="match status" value="1"/>
</dbReference>
<dbReference type="InterPro" id="IPR010987">
    <property type="entry name" value="Glutathione-S-Trfase_C-like"/>
</dbReference>
<dbReference type="SFLD" id="SFLDS00019">
    <property type="entry name" value="Glutathione_Transferase_(cytos"/>
    <property type="match status" value="1"/>
</dbReference>
<sequence length="216" mass="24589">MSLTLYYHPLSSYCQKVLVALYENGAPFTPQFVDLGDPGQRADLLKLWPVGKFPVLRDGERIVPESSIIIEHLDRYHPGKTRLIPENGDLALQTRLRDRFFDLYVHKPMQALVGDRLRPLESRDPYGVAEAKARLSASYDMIERDMAGQTWAMGEDFTLADCAAAPSLYYADRVLPFRDSHPGIAAYFERLLQRPSFARVVEEAGPYRHMFPAARD</sequence>
<dbReference type="OrthoDB" id="9782992at2"/>
<keyword evidence="3" id="KW-0808">Transferase</keyword>
<keyword evidence="4" id="KW-1185">Reference proteome</keyword>
<dbReference type="InterPro" id="IPR040079">
    <property type="entry name" value="Glutathione_S-Trfase"/>
</dbReference>
<feature type="domain" description="GST C-terminal" evidence="2">
    <location>
        <begin position="91"/>
        <end position="213"/>
    </location>
</feature>
<dbReference type="Gene3D" id="1.20.1050.10">
    <property type="match status" value="1"/>
</dbReference>
<dbReference type="PROSITE" id="PS50404">
    <property type="entry name" value="GST_NTER"/>
    <property type="match status" value="1"/>
</dbReference>
<dbReference type="SUPFAM" id="SSF52833">
    <property type="entry name" value="Thioredoxin-like"/>
    <property type="match status" value="1"/>
</dbReference>
<evidence type="ECO:0000259" key="2">
    <source>
        <dbReference type="PROSITE" id="PS50405"/>
    </source>
</evidence>
<protein>
    <submittedName>
        <fullName evidence="3">Glutathione S-transferase family protein</fullName>
    </submittedName>
</protein>
<dbReference type="SUPFAM" id="SSF47616">
    <property type="entry name" value="GST C-terminal domain-like"/>
    <property type="match status" value="1"/>
</dbReference>
<dbReference type="Gene3D" id="3.40.30.10">
    <property type="entry name" value="Glutaredoxin"/>
    <property type="match status" value="1"/>
</dbReference>